<proteinExistence type="predicted"/>
<gene>
    <name evidence="1" type="ORF">SDC9_162643</name>
</gene>
<sequence>MNFHSAGGNRIEVSHISRKFFQVQFDFGCCRTGFVLSMGCYNCYHITISENLFVSDNRTFKAIGFGTGMADRQHDSVGAFDIFGSNNFDYTGHFFCFGVINAFNFGMVQTRLNDGQM</sequence>
<name>A0A645FTA2_9ZZZZ</name>
<evidence type="ECO:0000313" key="1">
    <source>
        <dbReference type="EMBL" id="MPN15313.1"/>
    </source>
</evidence>
<accession>A0A645FTA2</accession>
<dbReference type="AlphaFoldDB" id="A0A645FTA2"/>
<organism evidence="1">
    <name type="scientific">bioreactor metagenome</name>
    <dbReference type="NCBI Taxonomy" id="1076179"/>
    <lineage>
        <taxon>unclassified sequences</taxon>
        <taxon>metagenomes</taxon>
        <taxon>ecological metagenomes</taxon>
    </lineage>
</organism>
<reference evidence="1" key="1">
    <citation type="submission" date="2019-08" db="EMBL/GenBank/DDBJ databases">
        <authorList>
            <person name="Kucharzyk K."/>
            <person name="Murdoch R.W."/>
            <person name="Higgins S."/>
            <person name="Loffler F."/>
        </authorList>
    </citation>
    <scope>NUCLEOTIDE SEQUENCE</scope>
</reference>
<comment type="caution">
    <text evidence="1">The sequence shown here is derived from an EMBL/GenBank/DDBJ whole genome shotgun (WGS) entry which is preliminary data.</text>
</comment>
<protein>
    <submittedName>
        <fullName evidence="1">Uncharacterized protein</fullName>
    </submittedName>
</protein>
<dbReference type="EMBL" id="VSSQ01062043">
    <property type="protein sequence ID" value="MPN15313.1"/>
    <property type="molecule type" value="Genomic_DNA"/>
</dbReference>